<dbReference type="GO" id="GO:0042597">
    <property type="term" value="C:periplasmic space"/>
    <property type="evidence" value="ECO:0007669"/>
    <property type="project" value="UniProtKB-SubCell"/>
</dbReference>
<accession>A0A0S7BX92</accession>
<dbReference type="InterPro" id="IPR031680">
    <property type="entry name" value="Hepar_II_III_N"/>
</dbReference>
<dbReference type="EMBL" id="DF968181">
    <property type="protein sequence ID" value="GAP41844.1"/>
    <property type="molecule type" value="Genomic_DNA"/>
</dbReference>
<comment type="subcellular location">
    <subcellularLocation>
        <location evidence="1">Periplasm</location>
    </subcellularLocation>
</comment>
<gene>
    <name evidence="7" type="ORF">ATC1_131840</name>
</gene>
<name>A0A0S7BX92_9CHLR</name>
<keyword evidence="3" id="KW-0574">Periplasm</keyword>
<dbReference type="STRING" id="1678840.ATC1_131840"/>
<evidence type="ECO:0000259" key="6">
    <source>
        <dbReference type="Pfam" id="PF16889"/>
    </source>
</evidence>
<dbReference type="PANTHER" id="PTHR39210">
    <property type="entry name" value="HEPARIN-SULFATE LYASE"/>
    <property type="match status" value="1"/>
</dbReference>
<dbReference type="AlphaFoldDB" id="A0A0S7BX92"/>
<dbReference type="SUPFAM" id="SSF48230">
    <property type="entry name" value="Chondroitin AC/alginate lyase"/>
    <property type="match status" value="1"/>
</dbReference>
<dbReference type="PANTHER" id="PTHR39210:SF1">
    <property type="entry name" value="HEPARIN-SULFATE LYASE"/>
    <property type="match status" value="1"/>
</dbReference>
<dbReference type="InterPro" id="IPR012480">
    <property type="entry name" value="Hepar_II_III_C"/>
</dbReference>
<feature type="domain" description="Heparinase II/III-like C-terminal" evidence="5">
    <location>
        <begin position="416"/>
        <end position="629"/>
    </location>
</feature>
<evidence type="ECO:0000313" key="8">
    <source>
        <dbReference type="Proteomes" id="UP000053370"/>
    </source>
</evidence>
<evidence type="ECO:0000256" key="3">
    <source>
        <dbReference type="ARBA" id="ARBA00022764"/>
    </source>
</evidence>
<dbReference type="GO" id="GO:0016829">
    <property type="term" value="F:lyase activity"/>
    <property type="evidence" value="ECO:0007669"/>
    <property type="project" value="UniProtKB-KW"/>
</dbReference>
<dbReference type="Pfam" id="PF07940">
    <property type="entry name" value="Hepar_II_III_C"/>
    <property type="match status" value="1"/>
</dbReference>
<evidence type="ECO:0000256" key="2">
    <source>
        <dbReference type="ARBA" id="ARBA00022729"/>
    </source>
</evidence>
<proteinExistence type="predicted"/>
<keyword evidence="2" id="KW-0732">Signal</keyword>
<dbReference type="Pfam" id="PF16889">
    <property type="entry name" value="Hepar_II_III_N"/>
    <property type="match status" value="1"/>
</dbReference>
<dbReference type="OrthoDB" id="7335480at2"/>
<keyword evidence="8" id="KW-1185">Reference proteome</keyword>
<sequence>MQKIAHLRKTLQSLKPFQIRNYFIYIVRLRLGAYKKAAPKFTSNEIGRFRPLNVPVSDQVLPFLLADSNRIEETAQKILNGRFFPFMKNVSEVLSLKPENPSLHWTKIHPGQNEDIKLIWEPARFSWMYSLVRAWMISKNPVYQDYFWTQIQHFNDQNPAYFGENWFSAQESAMRIITLSFCASVFLKSSPSDNKNLAILSKMIYEHACRIPSTLRYARSQNNNHWLSDAAGLMTAACVLPAARQSEYWFRLGWREFQNALNHQILPDGAYIQYSPNYHRLMLELVLWVNQLLSLKRIEWPENLHQKIGRSITWLIKHTDHISGSVCNIGHNDGSNLFPLGGEYQDFRPVLQALSKLFLAQTVFPVGPWDELYNWFIDRPLPTSSIFPCTESRSYLDDTILRIGDDHDWALLQVSGFQSRPAHDDQLNIHIFHNGRYLALDAGTYRYNSAPPWNNGLKTAFVHNSLLINQIEPMDDAGKFLWLDWDQARILKKTASSAEAEHFAYQKIGLKHTRTLERDEGWMITDRIIPISSSRKAGDFHFRLHWLLPDLDFQIQKIESGWKLATPEFNLAVTNAAIPLTIRLIRAGKPVYSTEDSFEQEAIQAISGWFSRTYDERIPALSLIITGKAPAPFTLQTEWRFP</sequence>
<dbReference type="RefSeq" id="WP_062283863.1">
    <property type="nucleotide sequence ID" value="NZ_DF968181.1"/>
</dbReference>
<evidence type="ECO:0000256" key="4">
    <source>
        <dbReference type="ARBA" id="ARBA00023239"/>
    </source>
</evidence>
<evidence type="ECO:0000256" key="1">
    <source>
        <dbReference type="ARBA" id="ARBA00004418"/>
    </source>
</evidence>
<evidence type="ECO:0000259" key="5">
    <source>
        <dbReference type="Pfam" id="PF07940"/>
    </source>
</evidence>
<dbReference type="InterPro" id="IPR008929">
    <property type="entry name" value="Chondroitin_lyas"/>
</dbReference>
<evidence type="ECO:0000313" key="7">
    <source>
        <dbReference type="EMBL" id="GAP41844.1"/>
    </source>
</evidence>
<keyword evidence="4" id="KW-0456">Lyase</keyword>
<dbReference type="Proteomes" id="UP000053370">
    <property type="component" value="Unassembled WGS sequence"/>
</dbReference>
<dbReference type="Gene3D" id="1.50.10.100">
    <property type="entry name" value="Chondroitin AC/alginate lyase"/>
    <property type="match status" value="1"/>
</dbReference>
<organism evidence="7">
    <name type="scientific">Flexilinea flocculi</name>
    <dbReference type="NCBI Taxonomy" id="1678840"/>
    <lineage>
        <taxon>Bacteria</taxon>
        <taxon>Bacillati</taxon>
        <taxon>Chloroflexota</taxon>
        <taxon>Anaerolineae</taxon>
        <taxon>Anaerolineales</taxon>
        <taxon>Anaerolineaceae</taxon>
        <taxon>Flexilinea</taxon>
    </lineage>
</organism>
<feature type="domain" description="Heparin-sulfate lyase N-terminal" evidence="6">
    <location>
        <begin position="99"/>
        <end position="316"/>
    </location>
</feature>
<protein>
    <submittedName>
        <fullName evidence="7">Heparinase II/III-like protein</fullName>
    </submittedName>
</protein>
<reference evidence="7" key="1">
    <citation type="journal article" date="2015" name="Genome Announc.">
        <title>Draft Genome Sequence of Anaerolineae Strain TC1, a Novel Isolate from a Methanogenic Wastewater Treatment System.</title>
        <authorList>
            <person name="Matsuura N."/>
            <person name="Tourlousse D.M."/>
            <person name="Sun L."/>
            <person name="Toyonaga M."/>
            <person name="Kuroda K."/>
            <person name="Ohashi A."/>
            <person name="Cruz R."/>
            <person name="Yamaguchi T."/>
            <person name="Sekiguchi Y."/>
        </authorList>
    </citation>
    <scope>NUCLEOTIDE SEQUENCE [LARGE SCALE GENOMIC DNA]</scope>
    <source>
        <strain evidence="7">TC1</strain>
    </source>
</reference>
<dbReference type="Gene3D" id="2.70.98.70">
    <property type="match status" value="1"/>
</dbReference>